<dbReference type="AlphaFoldDB" id="A0A7U2NHT4"/>
<gene>
    <name evidence="8" type="ORF">H0H26_03840</name>
</gene>
<feature type="transmembrane region" description="Helical" evidence="7">
    <location>
        <begin position="12"/>
        <end position="28"/>
    </location>
</feature>
<feature type="transmembrane region" description="Helical" evidence="7">
    <location>
        <begin position="71"/>
        <end position="90"/>
    </location>
</feature>
<dbReference type="GO" id="GO:0005886">
    <property type="term" value="C:plasma membrane"/>
    <property type="evidence" value="ECO:0007669"/>
    <property type="project" value="UniProtKB-SubCell"/>
</dbReference>
<name>A0A7U2NHT4_FLAPS</name>
<evidence type="ECO:0000256" key="5">
    <source>
        <dbReference type="ARBA" id="ARBA00022989"/>
    </source>
</evidence>
<evidence type="ECO:0000256" key="6">
    <source>
        <dbReference type="ARBA" id="ARBA00023136"/>
    </source>
</evidence>
<evidence type="ECO:0000256" key="2">
    <source>
        <dbReference type="ARBA" id="ARBA00006679"/>
    </source>
</evidence>
<evidence type="ECO:0000256" key="1">
    <source>
        <dbReference type="ARBA" id="ARBA00004651"/>
    </source>
</evidence>
<accession>A0A7U2NHT4</accession>
<feature type="transmembrane region" description="Helical" evidence="7">
    <location>
        <begin position="225"/>
        <end position="244"/>
    </location>
</feature>
<comment type="subcellular location">
    <subcellularLocation>
        <location evidence="1">Cell membrane</location>
        <topology evidence="1">Multi-pass membrane protein</topology>
    </subcellularLocation>
</comment>
<feature type="transmembrane region" description="Helical" evidence="7">
    <location>
        <begin position="197"/>
        <end position="218"/>
    </location>
</feature>
<proteinExistence type="inferred from homology"/>
<reference evidence="8 9" key="1">
    <citation type="submission" date="2020-07" db="EMBL/GenBank/DDBJ databases">
        <title>Genomic characterization of Flavobacterium psychrophilum strains.</title>
        <authorList>
            <person name="Castillo D."/>
            <person name="Jorgensen J."/>
            <person name="Middelboe M."/>
        </authorList>
    </citation>
    <scope>NUCLEOTIDE SEQUENCE [LARGE SCALE GENOMIC DNA]</scope>
    <source>
        <strain evidence="8 9">FPS-R7</strain>
    </source>
</reference>
<dbReference type="PANTHER" id="PTHR33452">
    <property type="entry name" value="OXIDOREDUCTASE CATD-RELATED"/>
    <property type="match status" value="1"/>
</dbReference>
<dbReference type="InterPro" id="IPR051907">
    <property type="entry name" value="DoxX-like_oxidoreductase"/>
</dbReference>
<comment type="similarity">
    <text evidence="2">Belongs to the DoxX family.</text>
</comment>
<feature type="transmembrane region" description="Helical" evidence="7">
    <location>
        <begin position="150"/>
        <end position="168"/>
    </location>
</feature>
<evidence type="ECO:0000256" key="7">
    <source>
        <dbReference type="SAM" id="Phobius"/>
    </source>
</evidence>
<feature type="transmembrane region" description="Helical" evidence="7">
    <location>
        <begin position="250"/>
        <end position="270"/>
    </location>
</feature>
<dbReference type="RefSeq" id="WP_194308728.1">
    <property type="nucleotide sequence ID" value="NZ_CP059075.1"/>
</dbReference>
<dbReference type="Proteomes" id="UP000596329">
    <property type="component" value="Chromosome"/>
</dbReference>
<evidence type="ECO:0000313" key="8">
    <source>
        <dbReference type="EMBL" id="QRE04737.1"/>
    </source>
</evidence>
<organism evidence="8 9">
    <name type="scientific">Flavobacterium psychrophilum</name>
    <dbReference type="NCBI Taxonomy" id="96345"/>
    <lineage>
        <taxon>Bacteria</taxon>
        <taxon>Pseudomonadati</taxon>
        <taxon>Bacteroidota</taxon>
        <taxon>Flavobacteriia</taxon>
        <taxon>Flavobacteriales</taxon>
        <taxon>Flavobacteriaceae</taxon>
        <taxon>Flavobacterium</taxon>
    </lineage>
</organism>
<feature type="transmembrane region" description="Helical" evidence="7">
    <location>
        <begin position="48"/>
        <end position="66"/>
    </location>
</feature>
<keyword evidence="5 7" id="KW-1133">Transmembrane helix</keyword>
<keyword evidence="4 7" id="KW-0812">Transmembrane</keyword>
<evidence type="ECO:0000313" key="9">
    <source>
        <dbReference type="Proteomes" id="UP000596329"/>
    </source>
</evidence>
<dbReference type="InterPro" id="IPR032808">
    <property type="entry name" value="DoxX"/>
</dbReference>
<evidence type="ECO:0000256" key="4">
    <source>
        <dbReference type="ARBA" id="ARBA00022692"/>
    </source>
</evidence>
<sequence>MNKHIISLTLRLVIGLNFLFVSIAHLKLWKFYVEEPTKITSWITNNSLLGSVIAFGLLIISIFLLVGYKTIWATLSAITLILTNHIALLFAKPANDPFSGPFYNSFHHSVPFIGFAIVLLYALSTSKDFSIDRLLKQKENELTSKTKDEIVFLIARIFVGTIFFAQGFDLLTGKSTLMSFAENVYVKSYEMTFIPKFSLWFMGLANPWILCIGGVLLTVGLKTKWTAYVLAFFMVSIAFGHLLGDPFETSGDISMFGFNNLAFVVLILWLENGQNKYSVDRLLQK</sequence>
<keyword evidence="6 7" id="KW-0472">Membrane</keyword>
<feature type="transmembrane region" description="Helical" evidence="7">
    <location>
        <begin position="110"/>
        <end position="129"/>
    </location>
</feature>
<keyword evidence="3" id="KW-1003">Cell membrane</keyword>
<evidence type="ECO:0000256" key="3">
    <source>
        <dbReference type="ARBA" id="ARBA00022475"/>
    </source>
</evidence>
<protein>
    <submittedName>
        <fullName evidence="8">DoxX family protein</fullName>
    </submittedName>
</protein>
<dbReference type="EMBL" id="CP059075">
    <property type="protein sequence ID" value="QRE04737.1"/>
    <property type="molecule type" value="Genomic_DNA"/>
</dbReference>
<dbReference type="PANTHER" id="PTHR33452:SF1">
    <property type="entry name" value="INNER MEMBRANE PROTEIN YPHA-RELATED"/>
    <property type="match status" value="1"/>
</dbReference>
<dbReference type="Pfam" id="PF07681">
    <property type="entry name" value="DoxX"/>
    <property type="match status" value="1"/>
</dbReference>